<dbReference type="GO" id="GO:0022857">
    <property type="term" value="F:transmembrane transporter activity"/>
    <property type="evidence" value="ECO:0007669"/>
    <property type="project" value="InterPro"/>
</dbReference>
<protein>
    <submittedName>
        <fullName evidence="9">Transport system permease protein</fullName>
    </submittedName>
</protein>
<reference evidence="9 10" key="2">
    <citation type="journal article" date="2011" name="Stand. Genomic Sci.">
        <title>Complete genome sequence of Truepera radiovictrix type strain (RQ-24).</title>
        <authorList>
            <person name="Ivanova N."/>
            <person name="Rohde C."/>
            <person name="Munk C."/>
            <person name="Nolan M."/>
            <person name="Lucas S."/>
            <person name="Del Rio T.G."/>
            <person name="Tice H."/>
            <person name="Deshpande S."/>
            <person name="Cheng J.F."/>
            <person name="Tapia R."/>
            <person name="Han C."/>
            <person name="Goodwin L."/>
            <person name="Pitluck S."/>
            <person name="Liolios K."/>
            <person name="Mavromatis K."/>
            <person name="Mikhailova N."/>
            <person name="Pati A."/>
            <person name="Chen A."/>
            <person name="Palaniappan K."/>
            <person name="Land M."/>
            <person name="Hauser L."/>
            <person name="Chang Y.J."/>
            <person name="Jeffries C.D."/>
            <person name="Brambilla E."/>
            <person name="Rohde M."/>
            <person name="Goker M."/>
            <person name="Tindall B.J."/>
            <person name="Woyke T."/>
            <person name="Bristow J."/>
            <person name="Eisen J.A."/>
            <person name="Markowitz V."/>
            <person name="Hugenholtz P."/>
            <person name="Kyrpides N.C."/>
            <person name="Klenk H.P."/>
            <person name="Lapidus A."/>
        </authorList>
    </citation>
    <scope>NUCLEOTIDE SEQUENCE [LARGE SCALE GENOMIC DNA]</scope>
    <source>
        <strain evidence="10">DSM 17093 / CIP 108686 / LMG 22925 / RQ-24</strain>
    </source>
</reference>
<accession>D7CXD0</accession>
<keyword evidence="7 8" id="KW-0472">Membrane</keyword>
<feature type="transmembrane region" description="Helical" evidence="8">
    <location>
        <begin position="197"/>
        <end position="217"/>
    </location>
</feature>
<keyword evidence="3" id="KW-0813">Transport</keyword>
<dbReference type="STRING" id="649638.Trad_0112"/>
<dbReference type="InterPro" id="IPR037294">
    <property type="entry name" value="ABC_BtuC-like"/>
</dbReference>
<comment type="subcellular location">
    <subcellularLocation>
        <location evidence="1">Cell membrane</location>
        <topology evidence="1">Multi-pass membrane protein</topology>
    </subcellularLocation>
</comment>
<dbReference type="InterPro" id="IPR000522">
    <property type="entry name" value="ABC_transptr_permease_BtuC"/>
</dbReference>
<keyword evidence="6 8" id="KW-1133">Transmembrane helix</keyword>
<feature type="transmembrane region" description="Helical" evidence="8">
    <location>
        <begin position="313"/>
        <end position="333"/>
    </location>
</feature>
<sequence length="343" mass="35953">MSARYRTALVGCALALPPALLLAAGLGAFYIPPLEIPRVLLERGLGYEVLTQIRLPRVLMTALVGAGLAVAGAVLQGLFRNPLAEPSLIGVSSGAALGAAVWIVLLGGGFGSGQPVRASAAFQWGLPLAAFVGACVTTLLVWRVARTGGRTLVVSLLLAGIAMNSLAGAGIGLMQFFADDQQLRSFVFWTLGGFNRVSWREFWVAAPLIALALALLLRQGRRLNALVLGESEAYLLGVQVERVKRRAVVLSALLVGASVAVAGVIGFVGLVVPHMFRLVAGPDHRYLLPGAALMGASLLLVADVLCRTLLVPAELPIGILTALVGGPFFIYLLTVQQREVLRA</sequence>
<evidence type="ECO:0000256" key="1">
    <source>
        <dbReference type="ARBA" id="ARBA00004651"/>
    </source>
</evidence>
<dbReference type="Proteomes" id="UP000000379">
    <property type="component" value="Chromosome"/>
</dbReference>
<dbReference type="CDD" id="cd06550">
    <property type="entry name" value="TM_ABC_iron-siderophores_like"/>
    <property type="match status" value="1"/>
</dbReference>
<keyword evidence="4" id="KW-1003">Cell membrane</keyword>
<dbReference type="AlphaFoldDB" id="D7CXD0"/>
<feature type="transmembrane region" description="Helical" evidence="8">
    <location>
        <begin position="154"/>
        <end position="177"/>
    </location>
</feature>
<keyword evidence="10" id="KW-1185">Reference proteome</keyword>
<dbReference type="KEGG" id="tra:Trad_0112"/>
<reference evidence="10" key="1">
    <citation type="submission" date="2010-05" db="EMBL/GenBank/DDBJ databases">
        <title>The complete genome of Truepera radiovictris DSM 17093.</title>
        <authorList>
            <consortium name="US DOE Joint Genome Institute (JGI-PGF)"/>
            <person name="Lucas S."/>
            <person name="Copeland A."/>
            <person name="Lapidus A."/>
            <person name="Glavina del Rio T."/>
            <person name="Dalin E."/>
            <person name="Tice H."/>
            <person name="Bruce D."/>
            <person name="Goodwin L."/>
            <person name="Pitluck S."/>
            <person name="Kyrpides N."/>
            <person name="Mavromatis K."/>
            <person name="Ovchinnikova G."/>
            <person name="Munk A.C."/>
            <person name="Detter J.C."/>
            <person name="Han C."/>
            <person name="Tapia R."/>
            <person name="Land M."/>
            <person name="Hauser L."/>
            <person name="Markowitz V."/>
            <person name="Cheng J.-F."/>
            <person name="Hugenholtz P."/>
            <person name="Woyke T."/>
            <person name="Wu D."/>
            <person name="Tindall B."/>
            <person name="Pomrenke H.G."/>
            <person name="Brambilla E."/>
            <person name="Klenk H.-P."/>
            <person name="Eisen J.A."/>
        </authorList>
    </citation>
    <scope>NUCLEOTIDE SEQUENCE [LARGE SCALE GENOMIC DNA]</scope>
    <source>
        <strain evidence="10">DSM 17093 / CIP 108686 / LMG 22925 / RQ-24</strain>
    </source>
</reference>
<feature type="transmembrane region" description="Helical" evidence="8">
    <location>
        <begin position="88"/>
        <end position="110"/>
    </location>
</feature>
<dbReference type="OrthoDB" id="9792889at2"/>
<dbReference type="PANTHER" id="PTHR30472">
    <property type="entry name" value="FERRIC ENTEROBACTIN TRANSPORT SYSTEM PERMEASE PROTEIN"/>
    <property type="match status" value="1"/>
</dbReference>
<feature type="transmembrane region" description="Helical" evidence="8">
    <location>
        <begin position="286"/>
        <end position="306"/>
    </location>
</feature>
<dbReference type="EMBL" id="CP002049">
    <property type="protein sequence ID" value="ADI13254.1"/>
    <property type="molecule type" value="Genomic_DNA"/>
</dbReference>
<dbReference type="Pfam" id="PF01032">
    <property type="entry name" value="FecCD"/>
    <property type="match status" value="1"/>
</dbReference>
<dbReference type="FunFam" id="1.10.3470.10:FF:000001">
    <property type="entry name" value="Vitamin B12 ABC transporter permease BtuC"/>
    <property type="match status" value="1"/>
</dbReference>
<evidence type="ECO:0000313" key="10">
    <source>
        <dbReference type="Proteomes" id="UP000000379"/>
    </source>
</evidence>
<feature type="transmembrane region" description="Helical" evidence="8">
    <location>
        <begin position="248"/>
        <end position="274"/>
    </location>
</feature>
<keyword evidence="5 8" id="KW-0812">Transmembrane</keyword>
<feature type="transmembrane region" description="Helical" evidence="8">
    <location>
        <begin position="58"/>
        <end position="79"/>
    </location>
</feature>
<evidence type="ECO:0000256" key="4">
    <source>
        <dbReference type="ARBA" id="ARBA00022475"/>
    </source>
</evidence>
<gene>
    <name evidence="9" type="ordered locus">Trad_0112</name>
</gene>
<evidence type="ECO:0000256" key="2">
    <source>
        <dbReference type="ARBA" id="ARBA00007935"/>
    </source>
</evidence>
<dbReference type="GO" id="GO:0033214">
    <property type="term" value="P:siderophore-iron import into cell"/>
    <property type="evidence" value="ECO:0007669"/>
    <property type="project" value="TreeGrafter"/>
</dbReference>
<dbReference type="eggNOG" id="COG0609">
    <property type="taxonomic scope" value="Bacteria"/>
</dbReference>
<dbReference type="PANTHER" id="PTHR30472:SF25">
    <property type="entry name" value="ABC TRANSPORTER PERMEASE PROTEIN MJ0876-RELATED"/>
    <property type="match status" value="1"/>
</dbReference>
<evidence type="ECO:0000256" key="8">
    <source>
        <dbReference type="SAM" id="Phobius"/>
    </source>
</evidence>
<proteinExistence type="inferred from homology"/>
<name>D7CXD0_TRURR</name>
<evidence type="ECO:0000256" key="6">
    <source>
        <dbReference type="ARBA" id="ARBA00022989"/>
    </source>
</evidence>
<organism evidence="9 10">
    <name type="scientific">Truepera radiovictrix (strain DSM 17093 / CIP 108686 / LMG 22925 / RQ-24)</name>
    <dbReference type="NCBI Taxonomy" id="649638"/>
    <lineage>
        <taxon>Bacteria</taxon>
        <taxon>Thermotogati</taxon>
        <taxon>Deinococcota</taxon>
        <taxon>Deinococci</taxon>
        <taxon>Trueperales</taxon>
        <taxon>Trueperaceae</taxon>
        <taxon>Truepera</taxon>
    </lineage>
</organism>
<evidence type="ECO:0000256" key="5">
    <source>
        <dbReference type="ARBA" id="ARBA00022692"/>
    </source>
</evidence>
<feature type="transmembrane region" description="Helical" evidence="8">
    <location>
        <begin position="122"/>
        <end position="142"/>
    </location>
</feature>
<dbReference type="RefSeq" id="WP_013176634.1">
    <property type="nucleotide sequence ID" value="NC_014221.1"/>
</dbReference>
<evidence type="ECO:0000256" key="3">
    <source>
        <dbReference type="ARBA" id="ARBA00022448"/>
    </source>
</evidence>
<evidence type="ECO:0000313" key="9">
    <source>
        <dbReference type="EMBL" id="ADI13254.1"/>
    </source>
</evidence>
<dbReference type="GO" id="GO:0005886">
    <property type="term" value="C:plasma membrane"/>
    <property type="evidence" value="ECO:0007669"/>
    <property type="project" value="UniProtKB-SubCell"/>
</dbReference>
<dbReference type="HOGENOM" id="CLU_013016_0_3_0"/>
<dbReference type="Gene3D" id="1.10.3470.10">
    <property type="entry name" value="ABC transporter involved in vitamin B12 uptake, BtuC"/>
    <property type="match status" value="1"/>
</dbReference>
<evidence type="ECO:0000256" key="7">
    <source>
        <dbReference type="ARBA" id="ARBA00023136"/>
    </source>
</evidence>
<comment type="similarity">
    <text evidence="2">Belongs to the binding-protein-dependent transport system permease family. FecCD subfamily.</text>
</comment>
<dbReference type="SUPFAM" id="SSF81345">
    <property type="entry name" value="ABC transporter involved in vitamin B12 uptake, BtuC"/>
    <property type="match status" value="1"/>
</dbReference>